<keyword evidence="4" id="KW-1185">Reference proteome</keyword>
<dbReference type="Gene3D" id="3.10.350.10">
    <property type="entry name" value="LysM domain"/>
    <property type="match status" value="1"/>
</dbReference>
<organism evidence="3 4">
    <name type="scientific">Rikenella microfusus</name>
    <dbReference type="NCBI Taxonomy" id="28139"/>
    <lineage>
        <taxon>Bacteria</taxon>
        <taxon>Pseudomonadati</taxon>
        <taxon>Bacteroidota</taxon>
        <taxon>Bacteroidia</taxon>
        <taxon>Bacteroidales</taxon>
        <taxon>Rikenellaceae</taxon>
        <taxon>Rikenella</taxon>
    </lineage>
</organism>
<dbReference type="InterPro" id="IPR011055">
    <property type="entry name" value="Dup_hybrid_motif"/>
</dbReference>
<dbReference type="InterPro" id="IPR018392">
    <property type="entry name" value="LysM"/>
</dbReference>
<dbReference type="Pfam" id="PF01476">
    <property type="entry name" value="LysM"/>
    <property type="match status" value="1"/>
</dbReference>
<dbReference type="AlphaFoldDB" id="A0A379MV21"/>
<dbReference type="PANTHER" id="PTHR21666">
    <property type="entry name" value="PEPTIDASE-RELATED"/>
    <property type="match status" value="1"/>
</dbReference>
<gene>
    <name evidence="3" type="ORF">NCTC11190_01940</name>
</gene>
<reference evidence="3 4" key="1">
    <citation type="submission" date="2018-06" db="EMBL/GenBank/DDBJ databases">
        <authorList>
            <consortium name="Pathogen Informatics"/>
            <person name="Doyle S."/>
        </authorList>
    </citation>
    <scope>NUCLEOTIDE SEQUENCE [LARGE SCALE GENOMIC DNA]</scope>
    <source>
        <strain evidence="3 4">NCTC11190</strain>
    </source>
</reference>
<name>A0A379MV21_9BACT</name>
<evidence type="ECO:0000313" key="4">
    <source>
        <dbReference type="Proteomes" id="UP000255233"/>
    </source>
</evidence>
<dbReference type="Gene3D" id="2.70.70.10">
    <property type="entry name" value="Glucose Permease (Domain IIA)"/>
    <property type="match status" value="1"/>
</dbReference>
<sequence length="346" mass="39260">MRKNSIFRFGLLAVLTFTAVVPANGQRRRGGPPAAPRLEDLPRRPMDTIATADPETKVIIFSNNTWEYYRPSLERMDDLPVYRNNWDTASVFSYRNIELNDLPSVIELRMIDSISQFCCPVQGKVLSKYGPRRRRSHNGIDVPMKVGEPVLAAFDGKVRYSRYNTGGFGNLVIIRHPNGLETWHAHLSKLNVEVGDYVKTGQVIGYVGATGRAYGPHLHFEVRYCDQSFDPEHLFDFEKGMLKYQTFALERSYFNIHSRASDELDEEEWEDQEIANTLLAEADDSTTIRAAQPKPAGSGPVYHIVRKGDILGRIALRYGTTITKICQLNGIDRNGILRLGQRLRVK</sequence>
<keyword evidence="3" id="KW-0378">Hydrolase</keyword>
<dbReference type="EC" id="3.4.24.75" evidence="3"/>
<dbReference type="InterPro" id="IPR016047">
    <property type="entry name" value="M23ase_b-sheet_dom"/>
</dbReference>
<evidence type="ECO:0000313" key="3">
    <source>
        <dbReference type="EMBL" id="SUE34707.1"/>
    </source>
</evidence>
<dbReference type="OrthoDB" id="9805070at2"/>
<dbReference type="SUPFAM" id="SSF54106">
    <property type="entry name" value="LysM domain"/>
    <property type="match status" value="1"/>
</dbReference>
<dbReference type="PROSITE" id="PS51782">
    <property type="entry name" value="LYSM"/>
    <property type="match status" value="1"/>
</dbReference>
<dbReference type="SMART" id="SM00257">
    <property type="entry name" value="LysM"/>
    <property type="match status" value="1"/>
</dbReference>
<feature type="signal peptide" evidence="1">
    <location>
        <begin position="1"/>
        <end position="19"/>
    </location>
</feature>
<accession>A0A379MV21</accession>
<dbReference type="RefSeq" id="WP_027291470.1">
    <property type="nucleotide sequence ID" value="NZ_CALVFX010000001.1"/>
</dbReference>
<proteinExistence type="predicted"/>
<keyword evidence="1" id="KW-0732">Signal</keyword>
<dbReference type="SUPFAM" id="SSF51261">
    <property type="entry name" value="Duplicated hybrid motif"/>
    <property type="match status" value="1"/>
</dbReference>
<dbReference type="CDD" id="cd00118">
    <property type="entry name" value="LysM"/>
    <property type="match status" value="1"/>
</dbReference>
<feature type="domain" description="LysM" evidence="2">
    <location>
        <begin position="301"/>
        <end position="345"/>
    </location>
</feature>
<evidence type="ECO:0000259" key="2">
    <source>
        <dbReference type="PROSITE" id="PS51782"/>
    </source>
</evidence>
<dbReference type="InterPro" id="IPR050570">
    <property type="entry name" value="Cell_wall_metabolism_enzyme"/>
</dbReference>
<dbReference type="GO" id="GO:0004222">
    <property type="term" value="F:metalloendopeptidase activity"/>
    <property type="evidence" value="ECO:0007669"/>
    <property type="project" value="TreeGrafter"/>
</dbReference>
<dbReference type="InterPro" id="IPR036779">
    <property type="entry name" value="LysM_dom_sf"/>
</dbReference>
<dbReference type="STRING" id="880526.GCA_000427365_01878"/>
<dbReference type="Proteomes" id="UP000255233">
    <property type="component" value="Unassembled WGS sequence"/>
</dbReference>
<dbReference type="Pfam" id="PF01551">
    <property type="entry name" value="Peptidase_M23"/>
    <property type="match status" value="1"/>
</dbReference>
<feature type="chain" id="PRO_5016913370" evidence="1">
    <location>
        <begin position="20"/>
        <end position="346"/>
    </location>
</feature>
<protein>
    <submittedName>
        <fullName evidence="3">Glycyl-glycine endopeptidase ALE-1</fullName>
        <ecNumber evidence="3">3.4.24.75</ecNumber>
    </submittedName>
</protein>
<dbReference type="CDD" id="cd12797">
    <property type="entry name" value="M23_peptidase"/>
    <property type="match status" value="1"/>
</dbReference>
<dbReference type="PANTHER" id="PTHR21666:SF270">
    <property type="entry name" value="MUREIN HYDROLASE ACTIVATOR ENVC"/>
    <property type="match status" value="1"/>
</dbReference>
<evidence type="ECO:0000256" key="1">
    <source>
        <dbReference type="SAM" id="SignalP"/>
    </source>
</evidence>
<dbReference type="EMBL" id="UGVL01000001">
    <property type="protein sequence ID" value="SUE34707.1"/>
    <property type="molecule type" value="Genomic_DNA"/>
</dbReference>